<protein>
    <submittedName>
        <fullName evidence="1">Uncharacterized protein</fullName>
    </submittedName>
</protein>
<keyword evidence="2" id="KW-1185">Reference proteome</keyword>
<evidence type="ECO:0000313" key="2">
    <source>
        <dbReference type="Proteomes" id="UP000296049"/>
    </source>
</evidence>
<sequence>MMNFFIAILMKKFSIGFDEIFLGEKCKLFYRCLLDAMVHLLSFHPICLTNKLELPDQVFLFLSVSASTKDMQNDNDEVNKSVMSVTYSSHEFKEDDVSIHY</sequence>
<reference evidence="2" key="1">
    <citation type="journal article" date="2013" name="Nat. Genet.">
        <title>The duck genome and transcriptome provide insight into an avian influenza virus reservoir species.</title>
        <authorList>
            <person name="Huang Y."/>
            <person name="Li Y."/>
            <person name="Burt D.W."/>
            <person name="Chen H."/>
            <person name="Zhang Y."/>
            <person name="Qian W."/>
            <person name="Kim H."/>
            <person name="Gan S."/>
            <person name="Zhao Y."/>
            <person name="Li J."/>
            <person name="Yi K."/>
            <person name="Feng H."/>
            <person name="Zhu P."/>
            <person name="Li B."/>
            <person name="Liu Q."/>
            <person name="Fairley S."/>
            <person name="Magor K.E."/>
            <person name="Du Z."/>
            <person name="Hu X."/>
            <person name="Goodman L."/>
            <person name="Tafer H."/>
            <person name="Vignal A."/>
            <person name="Lee T."/>
            <person name="Kim K.W."/>
            <person name="Sheng Z."/>
            <person name="An Y."/>
            <person name="Searle S."/>
            <person name="Herrero J."/>
            <person name="Groenen M.A."/>
            <person name="Crooijmans R.P."/>
            <person name="Faraut T."/>
            <person name="Cai Q."/>
            <person name="Webster R.G."/>
            <person name="Aldridge J.R."/>
            <person name="Warren W.C."/>
            <person name="Bartschat S."/>
            <person name="Kehr S."/>
            <person name="Marz M."/>
            <person name="Stadler P.F."/>
            <person name="Smith J."/>
            <person name="Kraus R.H."/>
            <person name="Zhao Y."/>
            <person name="Ren L."/>
            <person name="Fei J."/>
            <person name="Morisson M."/>
            <person name="Kaiser P."/>
            <person name="Griffin D.K."/>
            <person name="Rao M."/>
            <person name="Pitel F."/>
            <person name="Wang J."/>
            <person name="Li N."/>
        </authorList>
    </citation>
    <scope>NUCLEOTIDE SEQUENCE [LARGE SCALE GENOMIC DNA]</scope>
</reference>
<dbReference type="Proteomes" id="UP000296049">
    <property type="component" value="Unassembled WGS sequence"/>
</dbReference>
<name>R0LP30_ANAPL</name>
<dbReference type="AlphaFoldDB" id="R0LP30"/>
<dbReference type="EMBL" id="KB742853">
    <property type="protein sequence ID" value="EOB03500.1"/>
    <property type="molecule type" value="Genomic_DNA"/>
</dbReference>
<evidence type="ECO:0000313" key="1">
    <source>
        <dbReference type="EMBL" id="EOB03500.1"/>
    </source>
</evidence>
<proteinExistence type="predicted"/>
<gene>
    <name evidence="1" type="ORF">Anapl_04163</name>
</gene>
<accession>R0LP30</accession>
<organism evidence="1 2">
    <name type="scientific">Anas platyrhynchos</name>
    <name type="common">Mallard</name>
    <name type="synonym">Anas boschas</name>
    <dbReference type="NCBI Taxonomy" id="8839"/>
    <lineage>
        <taxon>Eukaryota</taxon>
        <taxon>Metazoa</taxon>
        <taxon>Chordata</taxon>
        <taxon>Craniata</taxon>
        <taxon>Vertebrata</taxon>
        <taxon>Euteleostomi</taxon>
        <taxon>Archelosauria</taxon>
        <taxon>Archosauria</taxon>
        <taxon>Dinosauria</taxon>
        <taxon>Saurischia</taxon>
        <taxon>Theropoda</taxon>
        <taxon>Coelurosauria</taxon>
        <taxon>Aves</taxon>
        <taxon>Neognathae</taxon>
        <taxon>Galloanserae</taxon>
        <taxon>Anseriformes</taxon>
        <taxon>Anatidae</taxon>
        <taxon>Anatinae</taxon>
        <taxon>Anas</taxon>
    </lineage>
</organism>